<dbReference type="EMBL" id="BSOO01000001">
    <property type="protein sequence ID" value="GLR46318.1"/>
    <property type="molecule type" value="Genomic_DNA"/>
</dbReference>
<protein>
    <recommendedName>
        <fullName evidence="1">DUF4440 domain-containing protein</fullName>
    </recommendedName>
</protein>
<dbReference type="RefSeq" id="WP_029940604.1">
    <property type="nucleotide sequence ID" value="NZ_BSOO01000001.1"/>
</dbReference>
<gene>
    <name evidence="2" type="ORF">GCM10007925_00290</name>
</gene>
<dbReference type="Gene3D" id="3.10.450.50">
    <property type="match status" value="1"/>
</dbReference>
<comment type="caution">
    <text evidence="2">The sequence shown here is derived from an EMBL/GenBank/DDBJ whole genome shotgun (WGS) entry which is preliminary data.</text>
</comment>
<evidence type="ECO:0000259" key="1">
    <source>
        <dbReference type="Pfam" id="PF14534"/>
    </source>
</evidence>
<name>A0ABQ5Z0N6_9SPHN</name>
<dbReference type="Proteomes" id="UP001156703">
    <property type="component" value="Unassembled WGS sequence"/>
</dbReference>
<accession>A0ABQ5Z0N6</accession>
<dbReference type="SUPFAM" id="SSF54427">
    <property type="entry name" value="NTF2-like"/>
    <property type="match status" value="1"/>
</dbReference>
<reference evidence="3" key="1">
    <citation type="journal article" date="2019" name="Int. J. Syst. Evol. Microbiol.">
        <title>The Global Catalogue of Microorganisms (GCM) 10K type strain sequencing project: providing services to taxonomists for standard genome sequencing and annotation.</title>
        <authorList>
            <consortium name="The Broad Institute Genomics Platform"/>
            <consortium name="The Broad Institute Genome Sequencing Center for Infectious Disease"/>
            <person name="Wu L."/>
            <person name="Ma J."/>
        </authorList>
    </citation>
    <scope>NUCLEOTIDE SEQUENCE [LARGE SCALE GENOMIC DNA]</scope>
    <source>
        <strain evidence="3">NBRC 102146</strain>
    </source>
</reference>
<proteinExistence type="predicted"/>
<feature type="domain" description="DUF4440" evidence="1">
    <location>
        <begin position="9"/>
        <end position="119"/>
    </location>
</feature>
<dbReference type="InterPro" id="IPR032710">
    <property type="entry name" value="NTF2-like_dom_sf"/>
</dbReference>
<keyword evidence="3" id="KW-1185">Reference proteome</keyword>
<sequence length="144" mass="16762">MASDGNARLEALETQLMRAWVNEERKALRNLLSRRFRMVVGASAPVLLDRKSLLEAAGDRWRIERFRFGQSIYAREIDKIGIFAAEIELEGVIDGRDARGRWWQADIWKRGGLGRGWRLVDRQLARVEDDRAFPEAVRALQLWR</sequence>
<dbReference type="InterPro" id="IPR027843">
    <property type="entry name" value="DUF4440"/>
</dbReference>
<evidence type="ECO:0000313" key="3">
    <source>
        <dbReference type="Proteomes" id="UP001156703"/>
    </source>
</evidence>
<organism evidence="2 3">
    <name type="scientific">Sphingomonas astaxanthinifaciens DSM 22298</name>
    <dbReference type="NCBI Taxonomy" id="1123267"/>
    <lineage>
        <taxon>Bacteria</taxon>
        <taxon>Pseudomonadati</taxon>
        <taxon>Pseudomonadota</taxon>
        <taxon>Alphaproteobacteria</taxon>
        <taxon>Sphingomonadales</taxon>
        <taxon>Sphingomonadaceae</taxon>
        <taxon>Sphingomonas</taxon>
    </lineage>
</organism>
<dbReference type="Pfam" id="PF14534">
    <property type="entry name" value="DUF4440"/>
    <property type="match status" value="1"/>
</dbReference>
<evidence type="ECO:0000313" key="2">
    <source>
        <dbReference type="EMBL" id="GLR46318.1"/>
    </source>
</evidence>